<dbReference type="PROSITE" id="PS50071">
    <property type="entry name" value="HOMEOBOX_2"/>
    <property type="match status" value="1"/>
</dbReference>
<feature type="domain" description="Homeobox" evidence="4">
    <location>
        <begin position="446"/>
        <end position="510"/>
    </location>
</feature>
<keyword evidence="1 2" id="KW-0371">Homeobox</keyword>
<feature type="compositionally biased region" description="Acidic residues" evidence="3">
    <location>
        <begin position="366"/>
        <end position="378"/>
    </location>
</feature>
<keyword evidence="6" id="KW-1185">Reference proteome</keyword>
<name>A0A8H7SRZ4_9FUNG</name>
<gene>
    <name evidence="5" type="ORF">INT48_001025</name>
</gene>
<dbReference type="CDD" id="cd00086">
    <property type="entry name" value="homeodomain"/>
    <property type="match status" value="1"/>
</dbReference>
<evidence type="ECO:0000259" key="4">
    <source>
        <dbReference type="PROSITE" id="PS50071"/>
    </source>
</evidence>
<feature type="compositionally biased region" description="Polar residues" evidence="3">
    <location>
        <begin position="349"/>
        <end position="365"/>
    </location>
</feature>
<reference evidence="5" key="1">
    <citation type="submission" date="2021-01" db="EMBL/GenBank/DDBJ databases">
        <title>Metabolic potential, ecology and presence of endohyphal bacteria is reflected in genomic diversity of Mucoromycotina.</title>
        <authorList>
            <person name="Muszewska A."/>
            <person name="Okrasinska A."/>
            <person name="Steczkiewicz K."/>
            <person name="Drgas O."/>
            <person name="Orlowska M."/>
            <person name="Perlinska-Lenart U."/>
            <person name="Aleksandrzak-Piekarczyk T."/>
            <person name="Szatraj K."/>
            <person name="Zielenkiewicz U."/>
            <person name="Pilsyk S."/>
            <person name="Malc E."/>
            <person name="Mieczkowski P."/>
            <person name="Kruszewska J.S."/>
            <person name="Biernat P."/>
            <person name="Pawlowska J."/>
        </authorList>
    </citation>
    <scope>NUCLEOTIDE SEQUENCE</scope>
    <source>
        <strain evidence="5">WA0000018081</strain>
    </source>
</reference>
<keyword evidence="1 2" id="KW-0238">DNA-binding</keyword>
<dbReference type="EMBL" id="JAEPRE010000027">
    <property type="protein sequence ID" value="KAG2235799.1"/>
    <property type="molecule type" value="Genomic_DNA"/>
</dbReference>
<evidence type="ECO:0000313" key="6">
    <source>
        <dbReference type="Proteomes" id="UP000613177"/>
    </source>
</evidence>
<dbReference type="Pfam" id="PF00046">
    <property type="entry name" value="Homeodomain"/>
    <property type="match status" value="1"/>
</dbReference>
<dbReference type="GO" id="GO:0003677">
    <property type="term" value="F:DNA binding"/>
    <property type="evidence" value="ECO:0007669"/>
    <property type="project" value="UniProtKB-UniRule"/>
</dbReference>
<feature type="DNA-binding region" description="Homeobox" evidence="1">
    <location>
        <begin position="448"/>
        <end position="511"/>
    </location>
</feature>
<evidence type="ECO:0000313" key="5">
    <source>
        <dbReference type="EMBL" id="KAG2235799.1"/>
    </source>
</evidence>
<dbReference type="SUPFAM" id="SSF46689">
    <property type="entry name" value="Homeodomain-like"/>
    <property type="match status" value="1"/>
</dbReference>
<evidence type="ECO:0000256" key="1">
    <source>
        <dbReference type="PROSITE-ProRule" id="PRU00108"/>
    </source>
</evidence>
<dbReference type="Gene3D" id="1.10.10.60">
    <property type="entry name" value="Homeodomain-like"/>
    <property type="match status" value="1"/>
</dbReference>
<dbReference type="AlphaFoldDB" id="A0A8H7SRZ4"/>
<evidence type="ECO:0000256" key="2">
    <source>
        <dbReference type="RuleBase" id="RU000682"/>
    </source>
</evidence>
<proteinExistence type="predicted"/>
<protein>
    <recommendedName>
        <fullName evidence="4">Homeobox domain-containing protein</fullName>
    </recommendedName>
</protein>
<dbReference type="SMART" id="SM00389">
    <property type="entry name" value="HOX"/>
    <property type="match status" value="1"/>
</dbReference>
<sequence>MSIFNAKQPLYGHEELNTQDMKTTHMYFEPLAALSPFSSSSPDDSDMQFSYDDLSNSFGDTRLNEFQDFQDDDNAPPSIASISLDQLLRNFPDLPSFIQHPLFHFFSDIWLDFQKYTALAKEPSNRSYVQTWLTSTALQIHYLMVTLVKSSAEHEDPESSSRKLFSAFRRLKDRIEIMHQVFEIIERGRMLGQSPTEAIAPLVDAAVKIRKDVSFFEHSTAMIPVIDKDEVNLVRPDQVSMTDLNSHVMDTYNLMPYNDSSTTAANNLIHTTGFQQDSSNMNPIHASNFYIQPSWIHFHDGSLPVTPSQSVVQYNQFMSLPTSPTCPQEVYSVEQPTCTPCNSVQDMTLSPYQSNSPLNTISEVNPSEDGDYDMDLDDDDVSSAAVKEEYDDEYVVSDVDDEDWKETKTRRRSKRTLVLQARRSCRKAKINVVTTKDERPVVFERQYIRRTATSYDSETTHYLKSIFFDIYSSRDKLTKDQRRQVQRETGLKPRNITYWFSNHKRRFQNSLLVFKKIVNESKGAVKNYNDFLLWRRSRGLSEEVLENEHLQILDSLDHSQDEDDDDEEEVTVK</sequence>
<comment type="caution">
    <text evidence="5">The sequence shown here is derived from an EMBL/GenBank/DDBJ whole genome shotgun (WGS) entry which is preliminary data.</text>
</comment>
<organism evidence="5 6">
    <name type="scientific">Thamnidium elegans</name>
    <dbReference type="NCBI Taxonomy" id="101142"/>
    <lineage>
        <taxon>Eukaryota</taxon>
        <taxon>Fungi</taxon>
        <taxon>Fungi incertae sedis</taxon>
        <taxon>Mucoromycota</taxon>
        <taxon>Mucoromycotina</taxon>
        <taxon>Mucoromycetes</taxon>
        <taxon>Mucorales</taxon>
        <taxon>Mucorineae</taxon>
        <taxon>Mucoraceae</taxon>
        <taxon>Thamnidium</taxon>
    </lineage>
</organism>
<keyword evidence="1 2" id="KW-0539">Nucleus</keyword>
<comment type="subcellular location">
    <subcellularLocation>
        <location evidence="1 2">Nucleus</location>
    </subcellularLocation>
</comment>
<dbReference type="InterPro" id="IPR009057">
    <property type="entry name" value="Homeodomain-like_sf"/>
</dbReference>
<accession>A0A8H7SRZ4</accession>
<feature type="region of interest" description="Disordered" evidence="3">
    <location>
        <begin position="349"/>
        <end position="378"/>
    </location>
</feature>
<dbReference type="InterPro" id="IPR001356">
    <property type="entry name" value="HD"/>
</dbReference>
<evidence type="ECO:0000256" key="3">
    <source>
        <dbReference type="SAM" id="MobiDB-lite"/>
    </source>
</evidence>
<dbReference type="Proteomes" id="UP000613177">
    <property type="component" value="Unassembled WGS sequence"/>
</dbReference>
<dbReference type="GO" id="GO:0005634">
    <property type="term" value="C:nucleus"/>
    <property type="evidence" value="ECO:0007669"/>
    <property type="project" value="UniProtKB-SubCell"/>
</dbReference>